<organism evidence="2 3">
    <name type="scientific">Parelaphostrongylus tenuis</name>
    <name type="common">Meningeal worm</name>
    <dbReference type="NCBI Taxonomy" id="148309"/>
    <lineage>
        <taxon>Eukaryota</taxon>
        <taxon>Metazoa</taxon>
        <taxon>Ecdysozoa</taxon>
        <taxon>Nematoda</taxon>
        <taxon>Chromadorea</taxon>
        <taxon>Rhabditida</taxon>
        <taxon>Rhabditina</taxon>
        <taxon>Rhabditomorpha</taxon>
        <taxon>Strongyloidea</taxon>
        <taxon>Metastrongylidae</taxon>
        <taxon>Parelaphostrongylus</taxon>
    </lineage>
</organism>
<comment type="caution">
    <text evidence="2">The sequence shown here is derived from an EMBL/GenBank/DDBJ whole genome shotgun (WGS) entry which is preliminary data.</text>
</comment>
<feature type="transmembrane region" description="Helical" evidence="1">
    <location>
        <begin position="21"/>
        <end position="41"/>
    </location>
</feature>
<sequence length="120" mass="13479">MITRCISAWFGSLYQLTSRELVPLLVFNLLAIDILFTMIVIQPPGSDCGAGDAGVEAKIRHRTLAWYPDLKMQKRSITRKNYMVSNKQISDGTTFKAISSSNGKRIASYERASLVRHKLT</sequence>
<dbReference type="Proteomes" id="UP001196413">
    <property type="component" value="Unassembled WGS sequence"/>
</dbReference>
<gene>
    <name evidence="2" type="ORF">KIN20_013347</name>
</gene>
<dbReference type="EMBL" id="JAHQIW010002592">
    <property type="protein sequence ID" value="KAJ1355802.1"/>
    <property type="molecule type" value="Genomic_DNA"/>
</dbReference>
<keyword evidence="1" id="KW-0472">Membrane</keyword>
<proteinExistence type="predicted"/>
<keyword evidence="1" id="KW-1133">Transmembrane helix</keyword>
<keyword evidence="3" id="KW-1185">Reference proteome</keyword>
<evidence type="ECO:0000256" key="1">
    <source>
        <dbReference type="SAM" id="Phobius"/>
    </source>
</evidence>
<protein>
    <submittedName>
        <fullName evidence="2">Uncharacterized protein</fullName>
    </submittedName>
</protein>
<dbReference type="AlphaFoldDB" id="A0AAD5MBY5"/>
<name>A0AAD5MBY5_PARTN</name>
<reference evidence="2" key="1">
    <citation type="submission" date="2021-06" db="EMBL/GenBank/DDBJ databases">
        <title>Parelaphostrongylus tenuis whole genome reference sequence.</title>
        <authorList>
            <person name="Garwood T.J."/>
            <person name="Larsen P.A."/>
            <person name="Fountain-Jones N.M."/>
            <person name="Garbe J.R."/>
            <person name="Macchietto M.G."/>
            <person name="Kania S.A."/>
            <person name="Gerhold R.W."/>
            <person name="Richards J.E."/>
            <person name="Wolf T.M."/>
        </authorList>
    </citation>
    <scope>NUCLEOTIDE SEQUENCE</scope>
    <source>
        <strain evidence="2">MNPRO001-30</strain>
        <tissue evidence="2">Meninges</tissue>
    </source>
</reference>
<accession>A0AAD5MBY5</accession>
<keyword evidence="1" id="KW-0812">Transmembrane</keyword>
<evidence type="ECO:0000313" key="3">
    <source>
        <dbReference type="Proteomes" id="UP001196413"/>
    </source>
</evidence>
<evidence type="ECO:0000313" key="2">
    <source>
        <dbReference type="EMBL" id="KAJ1355802.1"/>
    </source>
</evidence>